<evidence type="ECO:0000256" key="5">
    <source>
        <dbReference type="ARBA" id="ARBA00023065"/>
    </source>
</evidence>
<keyword evidence="4 10" id="KW-1133">Transmembrane helix</keyword>
<feature type="compositionally biased region" description="Basic and acidic residues" evidence="9">
    <location>
        <begin position="723"/>
        <end position="733"/>
    </location>
</feature>
<sequence>QIQRAWIERTFQKRECIQIIPSKDATRCSCGQLVTQHVALPPGAPAKEEANPLVQVVELPPERWSVAKHTQVSPTDSYGSLEFKGGGHTNKAMYIRVSHDSKPDSLLHLMVKDWQLELPTLLISVHGGLQNFELQPKLKQVFGKGLIKAAVTTGAWIFTGGVSTGVIRHVGDALKDHSSKSRGKVCAIGFAPWGIVENKEDLIGKDVTRPYQTMSNPLSKLSPLNSSHSHFILADNGTCGKYGAEVRLRRQLEKHISLQKINTRLGQGVPLVCLILEGGPNVISIVLESLREEPPVPVVVCDGSGRASDIISFAHKYSEEDGMVSDNVKDQLLVTIQKTFSYNRAQAQQIFLMVMECMKKRSLVRTTESPLGIVGTNASAPDQLSLALAWNRVDIARSQIFVYGTHWPVNSLEQAMMDALVLDRVDFVKLLIENGVNIHHFLTIPRLEELYNTRLGPAHNLHIVVRDVKKGNLPPDYQITLIDIGLVVEFLMGGAFRCKYTRKCFRTLYTNLYGLKRDDEPRKGKGKKNKKKEVEEDIDLDDPELCRFQFPFHELMVWAVLMHRQKMALFLWQRGEEAMAKALVACKLYKAMAHESSKSEMVDDIFQDLENNSREFGQLAYELLDQSYKHDEQVAMKLLTYELKNWSNSTCLKLAVAAKHRDFIAHTCSQMLLTDMWMGCLRMGKSNGLKVPRWSPRLDCLTLPLMCEPNLFSQDGASNSDGMSKKGDEEDHQRKQRRIPTIKKIFEFYSTPFTKFWFTTIAYLVYLMLYNYIILVKMERWPSLQEWIVISYIITLGLEKVRQILMSEPEKLKQKINVWLEEYWNITDLVAISVFLIGLLLRLQSEPYMGYGRVIYCVDIIFWYIRVLDIFGVNKYLGPYVMMIGKMMIDMLYFVVIMLVVLMSFGVARQAILHPDEEPTWRLARNVFYMPYWMIYGEVFADSIDRKTRDGKKLPPCIPGASLTPALMACYLLVANILLVNLLIAVFNNTFFEVKSISNQVWKFQRYQLIMTFHDRPILPPPLIIFPHIYILLQRLCCRCSRRKQEGEQEDLYEFEEQCVEEYFHEKEDEKQSSNNERIRVTSERVENMFMRLEEVNEREHSMKASLQTVDLRLGQLEEFSSRMMNALEKLAGIDRAELTRTRSRGSSICDPSTLLRQGSIGSADGYSVYRFPMETESTADTAKDRTAQLGPERKGSFKEVPPASIDGGVPAKEYGTTLEVMPLRDRRCSVSNVDITITSCDPEQKPAADELLPKGIPSKEALTNSTDKPGVAFAKAKVDATLSYPLVKSKETHYLPSQTLSSSPSSSRKTMSGIVYNHMDRGEENNWANYFPSAPDVPGLDTTSPSMAQWGAHFEYKGQPSFGFMPTVSLASPPDGESNSETKQENDGSTSKQTAGEQEAMAQENNQNSRAGMEDDDSGHLLVAHDRMYPTLRSKSLNSNPCKTKSKSGQEKPLAASSVKDLVAAFGSQEPPTSPHGK</sequence>
<feature type="domain" description="TRPM-like" evidence="14">
    <location>
        <begin position="399"/>
        <end position="666"/>
    </location>
</feature>
<evidence type="ECO:0000256" key="10">
    <source>
        <dbReference type="SAM" id="Phobius"/>
    </source>
</evidence>
<name>A0A8C5A7V0_GADMO</name>
<protein>
    <submittedName>
        <fullName evidence="15">Transient receptor potential cation channel, subfamily M, member 1a</fullName>
    </submittedName>
</protein>
<evidence type="ECO:0000256" key="6">
    <source>
        <dbReference type="ARBA" id="ARBA00023136"/>
    </source>
</evidence>
<evidence type="ECO:0000256" key="7">
    <source>
        <dbReference type="ARBA" id="ARBA00023303"/>
    </source>
</evidence>
<comment type="subcellular location">
    <subcellularLocation>
        <location evidence="1">Membrane</location>
        <topology evidence="1">Multi-pass membrane protein</topology>
    </subcellularLocation>
</comment>
<keyword evidence="16" id="KW-1185">Reference proteome</keyword>
<dbReference type="GO" id="GO:0005886">
    <property type="term" value="C:plasma membrane"/>
    <property type="evidence" value="ECO:0007669"/>
    <property type="project" value="TreeGrafter"/>
</dbReference>
<dbReference type="InterPro" id="IPR050927">
    <property type="entry name" value="TRPM"/>
</dbReference>
<dbReference type="InterPro" id="IPR057366">
    <property type="entry name" value="TRPM-like"/>
</dbReference>
<evidence type="ECO:0000256" key="9">
    <source>
        <dbReference type="SAM" id="MobiDB-lite"/>
    </source>
</evidence>
<keyword evidence="6 10" id="KW-0472">Membrane</keyword>
<dbReference type="Pfam" id="PF25508">
    <property type="entry name" value="TRPM2"/>
    <property type="match status" value="1"/>
</dbReference>
<feature type="region of interest" description="Disordered" evidence="9">
    <location>
        <begin position="1178"/>
        <end position="1212"/>
    </location>
</feature>
<keyword evidence="5" id="KW-0406">Ion transport</keyword>
<comment type="catalytic activity">
    <reaction evidence="8">
        <text>Mg(2+)(in) = Mg(2+)(out)</text>
        <dbReference type="Rhea" id="RHEA:29827"/>
        <dbReference type="ChEBI" id="CHEBI:18420"/>
    </reaction>
</comment>
<dbReference type="GO" id="GO:0005262">
    <property type="term" value="F:calcium channel activity"/>
    <property type="evidence" value="ECO:0007669"/>
    <property type="project" value="TreeGrafter"/>
</dbReference>
<evidence type="ECO:0000259" key="11">
    <source>
        <dbReference type="Pfam" id="PF00520"/>
    </source>
</evidence>
<feature type="compositionally biased region" description="Basic and acidic residues" evidence="9">
    <location>
        <begin position="1182"/>
        <end position="1198"/>
    </location>
</feature>
<feature type="compositionally biased region" description="Polar residues" evidence="9">
    <location>
        <begin position="1434"/>
        <end position="1444"/>
    </location>
</feature>
<evidence type="ECO:0000256" key="2">
    <source>
        <dbReference type="ARBA" id="ARBA00022448"/>
    </source>
</evidence>
<keyword evidence="2" id="KW-0813">Transport</keyword>
<evidence type="ECO:0000259" key="14">
    <source>
        <dbReference type="Pfam" id="PF25508"/>
    </source>
</evidence>
<feature type="region of interest" description="Disordered" evidence="9">
    <location>
        <begin position="714"/>
        <end position="735"/>
    </location>
</feature>
<feature type="transmembrane region" description="Helical" evidence="10">
    <location>
        <begin position="928"/>
        <end position="945"/>
    </location>
</feature>
<feature type="region of interest" description="Disordered" evidence="9">
    <location>
        <begin position="1366"/>
        <end position="1479"/>
    </location>
</feature>
<accession>A0A8C5A7V0</accession>
<evidence type="ECO:0000259" key="12">
    <source>
        <dbReference type="Pfam" id="PF16519"/>
    </source>
</evidence>
<dbReference type="InterPro" id="IPR041491">
    <property type="entry name" value="TRPM_SLOG"/>
</dbReference>
<feature type="transmembrane region" description="Helical" evidence="10">
    <location>
        <begin position="823"/>
        <end position="841"/>
    </location>
</feature>
<feature type="domain" description="TRPM tetramerisation" evidence="12">
    <location>
        <begin position="1077"/>
        <end position="1131"/>
    </location>
</feature>
<dbReference type="InterPro" id="IPR032415">
    <property type="entry name" value="TRPM_tetra"/>
</dbReference>
<evidence type="ECO:0000313" key="16">
    <source>
        <dbReference type="Proteomes" id="UP000694546"/>
    </source>
</evidence>
<dbReference type="Proteomes" id="UP000694546">
    <property type="component" value="Chromosome 14"/>
</dbReference>
<feature type="transmembrane region" description="Helical" evidence="10">
    <location>
        <begin position="966"/>
        <end position="987"/>
    </location>
</feature>
<evidence type="ECO:0000256" key="3">
    <source>
        <dbReference type="ARBA" id="ARBA00022692"/>
    </source>
</evidence>
<feature type="compositionally biased region" description="Polar residues" evidence="9">
    <location>
        <begin position="1388"/>
        <end position="1397"/>
    </location>
</feature>
<dbReference type="GeneTree" id="ENSGT00940000155024"/>
<feature type="transmembrane region" description="Helical" evidence="10">
    <location>
        <begin position="853"/>
        <end position="871"/>
    </location>
</feature>
<keyword evidence="3 10" id="KW-0812">Transmembrane</keyword>
<feature type="transmembrane region" description="Helical" evidence="10">
    <location>
        <begin position="891"/>
        <end position="908"/>
    </location>
</feature>
<evidence type="ECO:0000259" key="13">
    <source>
        <dbReference type="Pfam" id="PF18139"/>
    </source>
</evidence>
<dbReference type="Gene3D" id="1.20.5.1010">
    <property type="entry name" value="TRPM, tetramerisation domain"/>
    <property type="match status" value="1"/>
</dbReference>
<evidence type="ECO:0000313" key="15">
    <source>
        <dbReference type="Ensembl" id="ENSGMOP00000027880.1"/>
    </source>
</evidence>
<keyword evidence="7" id="KW-0407">Ion channel</keyword>
<organism evidence="15 16">
    <name type="scientific">Gadus morhua</name>
    <name type="common">Atlantic cod</name>
    <dbReference type="NCBI Taxonomy" id="8049"/>
    <lineage>
        <taxon>Eukaryota</taxon>
        <taxon>Metazoa</taxon>
        <taxon>Chordata</taxon>
        <taxon>Craniata</taxon>
        <taxon>Vertebrata</taxon>
        <taxon>Euteleostomi</taxon>
        <taxon>Actinopterygii</taxon>
        <taxon>Neopterygii</taxon>
        <taxon>Teleostei</taxon>
        <taxon>Neoteleostei</taxon>
        <taxon>Acanthomorphata</taxon>
        <taxon>Zeiogadaria</taxon>
        <taxon>Gadariae</taxon>
        <taxon>Gadiformes</taxon>
        <taxon>Gadoidei</taxon>
        <taxon>Gadidae</taxon>
        <taxon>Gadus</taxon>
    </lineage>
</organism>
<dbReference type="Pfam" id="PF16519">
    <property type="entry name" value="TRPM_tetra"/>
    <property type="match status" value="1"/>
</dbReference>
<dbReference type="PANTHER" id="PTHR13800">
    <property type="entry name" value="TRANSIENT RECEPTOR POTENTIAL CATION CHANNEL, SUBFAMILY M, MEMBER 6"/>
    <property type="match status" value="1"/>
</dbReference>
<dbReference type="Pfam" id="PF18139">
    <property type="entry name" value="LSDAT_euk"/>
    <property type="match status" value="1"/>
</dbReference>
<evidence type="ECO:0000256" key="8">
    <source>
        <dbReference type="ARBA" id="ARBA00034269"/>
    </source>
</evidence>
<dbReference type="Pfam" id="PF00520">
    <property type="entry name" value="Ion_trans"/>
    <property type="match status" value="1"/>
</dbReference>
<evidence type="ECO:0000256" key="1">
    <source>
        <dbReference type="ARBA" id="ARBA00004141"/>
    </source>
</evidence>
<dbReference type="PANTHER" id="PTHR13800:SF13">
    <property type="entry name" value="TRANSIENT RECEPTOR POTENTIAL CATION CHANNEL SUBFAMILY M MEMBER 1"/>
    <property type="match status" value="1"/>
</dbReference>
<feature type="transmembrane region" description="Helical" evidence="10">
    <location>
        <begin position="756"/>
        <end position="775"/>
    </location>
</feature>
<feature type="domain" description="Ion transport" evidence="11">
    <location>
        <begin position="758"/>
        <end position="996"/>
    </location>
</feature>
<dbReference type="GO" id="GO:0051262">
    <property type="term" value="P:protein tetramerization"/>
    <property type="evidence" value="ECO:0007669"/>
    <property type="project" value="InterPro"/>
</dbReference>
<proteinExistence type="predicted"/>
<reference evidence="15" key="1">
    <citation type="submission" date="2025-08" db="UniProtKB">
        <authorList>
            <consortium name="Ensembl"/>
        </authorList>
    </citation>
    <scope>IDENTIFICATION</scope>
</reference>
<dbReference type="Ensembl" id="ENSGMOT00000046830.1">
    <property type="protein sequence ID" value="ENSGMOP00000027880.1"/>
    <property type="gene ID" value="ENSGMOG00000007330.2"/>
</dbReference>
<feature type="domain" description="TRPM SLOG" evidence="13">
    <location>
        <begin position="92"/>
        <end position="357"/>
    </location>
</feature>
<reference evidence="15" key="2">
    <citation type="submission" date="2025-09" db="UniProtKB">
        <authorList>
            <consortium name="Ensembl"/>
        </authorList>
    </citation>
    <scope>IDENTIFICATION</scope>
</reference>
<dbReference type="InterPro" id="IPR037162">
    <property type="entry name" value="TRPM_tetra_sf"/>
</dbReference>
<evidence type="ECO:0000256" key="4">
    <source>
        <dbReference type="ARBA" id="ARBA00022989"/>
    </source>
</evidence>
<dbReference type="InterPro" id="IPR005821">
    <property type="entry name" value="Ion_trans_dom"/>
</dbReference>